<dbReference type="GO" id="GO:0009231">
    <property type="term" value="P:riboflavin biosynthetic process"/>
    <property type="evidence" value="ECO:0007669"/>
    <property type="project" value="InterPro"/>
</dbReference>
<evidence type="ECO:0000256" key="11">
    <source>
        <dbReference type="ARBA" id="ARBA00022840"/>
    </source>
</evidence>
<keyword evidence="6" id="KW-0698">rRNA processing</keyword>
<dbReference type="InterPro" id="IPR023214">
    <property type="entry name" value="HAD_sf"/>
</dbReference>
<dbReference type="SUPFAM" id="SSF56784">
    <property type="entry name" value="HAD-like"/>
    <property type="match status" value="1"/>
</dbReference>
<feature type="compositionally biased region" description="Basic residues" evidence="14">
    <location>
        <begin position="10"/>
        <end position="19"/>
    </location>
</feature>
<evidence type="ECO:0000313" key="16">
    <source>
        <dbReference type="EMBL" id="KAG9447738.1"/>
    </source>
</evidence>
<dbReference type="NCBIfam" id="TIGR01509">
    <property type="entry name" value="HAD-SF-IA-v3"/>
    <property type="match status" value="1"/>
</dbReference>
<comment type="pathway">
    <text evidence="2">Cofactor biosynthesis; FMN biosynthesis; FMN from riboflavin (ATP route): step 1/1.</text>
</comment>
<evidence type="ECO:0000313" key="17">
    <source>
        <dbReference type="Proteomes" id="UP000825729"/>
    </source>
</evidence>
<dbReference type="Gene3D" id="2.40.30.30">
    <property type="entry name" value="Riboflavin kinase-like"/>
    <property type="match status" value="1"/>
</dbReference>
<dbReference type="Pfam" id="PF04147">
    <property type="entry name" value="Nop14"/>
    <property type="match status" value="1"/>
</dbReference>
<dbReference type="InterPro" id="IPR015865">
    <property type="entry name" value="Riboflavin_kinase_bac/euk"/>
</dbReference>
<feature type="compositionally biased region" description="Acidic residues" evidence="14">
    <location>
        <begin position="144"/>
        <end position="158"/>
    </location>
</feature>
<feature type="compositionally biased region" description="Acidic residues" evidence="14">
    <location>
        <begin position="410"/>
        <end position="444"/>
    </location>
</feature>
<evidence type="ECO:0000256" key="7">
    <source>
        <dbReference type="ARBA" id="ARBA00022630"/>
    </source>
</evidence>
<keyword evidence="11" id="KW-0067">ATP-binding</keyword>
<dbReference type="Proteomes" id="UP000825729">
    <property type="component" value="Unassembled WGS sequence"/>
</dbReference>
<feature type="region of interest" description="Disordered" evidence="14">
    <location>
        <begin position="292"/>
        <end position="503"/>
    </location>
</feature>
<evidence type="ECO:0000256" key="8">
    <source>
        <dbReference type="ARBA" id="ARBA00022643"/>
    </source>
</evidence>
<dbReference type="SFLD" id="SFLDS00003">
    <property type="entry name" value="Haloacid_Dehalogenase"/>
    <property type="match status" value="1"/>
</dbReference>
<dbReference type="InterPro" id="IPR007276">
    <property type="entry name" value="Nop14"/>
</dbReference>
<feature type="compositionally biased region" description="Acidic residues" evidence="14">
    <location>
        <begin position="392"/>
        <end position="403"/>
    </location>
</feature>
<reference evidence="16 17" key="1">
    <citation type="submission" date="2021-07" db="EMBL/GenBank/DDBJ databases">
        <title>The Aristolochia fimbriata genome: insights into angiosperm evolution, floral development and chemical biosynthesis.</title>
        <authorList>
            <person name="Jiao Y."/>
        </authorList>
    </citation>
    <scope>NUCLEOTIDE SEQUENCE [LARGE SCALE GENOMIC DNA]</scope>
    <source>
        <strain evidence="16">IBCAS-2021</strain>
        <tissue evidence="16">Leaf</tissue>
    </source>
</reference>
<keyword evidence="9" id="KW-0808">Transferase</keyword>
<feature type="region of interest" description="Disordered" evidence="14">
    <location>
        <begin position="1"/>
        <end position="35"/>
    </location>
</feature>
<dbReference type="SMART" id="SM00904">
    <property type="entry name" value="Flavokinase"/>
    <property type="match status" value="1"/>
</dbReference>
<feature type="region of interest" description="Disordered" evidence="14">
    <location>
        <begin position="118"/>
        <end position="193"/>
    </location>
</feature>
<dbReference type="InterPro" id="IPR023465">
    <property type="entry name" value="Riboflavin_kinase_dom_sf"/>
</dbReference>
<comment type="caution">
    <text evidence="16">The sequence shown here is derived from an EMBL/GenBank/DDBJ whole genome shotgun (WGS) entry which is preliminary data.</text>
</comment>
<feature type="compositionally biased region" description="Acidic residues" evidence="14">
    <location>
        <begin position="328"/>
        <end position="340"/>
    </location>
</feature>
<dbReference type="SFLD" id="SFLDG01135">
    <property type="entry name" value="C1.5.6:_HAD__Beta-PGM__Phospha"/>
    <property type="match status" value="1"/>
</dbReference>
<sequence>MAKKTEGAAKKKKPNKKKLLSAQNAMAMKTKPAAENPFETIWSRRKFDILGKKRKGEERRIGLARSHAVEKRKKTLLKEYEQTGKSSVFVDKRIGEKNDDLEEFDKAILRFQRERQSKLNKKAKYNLSDGEEDDFTSLSKKDDFEDEVWPDDEDDETDTSGKSRKGQSDDVHLRAKTDLPKGEENKHKSKKEVMQEIISKSKFYKGQRAKDKEEDEHLMEQLDKDFSSLAQSEALLSLTQPNKLNALNALLNMGSTKASTKGASSFAHGESSKQQDKPDAYDCLVKEMMLDLRARPSDRTKTPEEIAQEERERLEQLEEERQKRMLGDDDMSDEGSDGNEESNVLQKMVKSISGDDLGDSFSIDDEKPNRKGWVDEILERKEHDPRNRNGSSDEDSECGEDHDDQAKGSDEDEDQTEGNDEDEDQAEGSDEDEDEGDADDEDGGLSEKVLSVKDWEQSDDDDLGTDLEDDEEDVVEEKTMKKHKDKNALNLEKGKVDPRKDQKKKSVIRQASLPFVIEAPQNLEELLALLENRSASEVAEAITRIRACNAVRLAAENRKKMQVFYGVLLQYYATVARTKPLNLNLINLLVNPLIEMSVDTPYFAAICARQRILRIRSQFCEDIKNPEKSSWPSLKTLLLLRLWAMTFPCSDFRHVVMTPAILLICEYLMRCPLVLGRDIVTGSFLCSMLLMVTKQSRKFCPEAIIFLNSLLASASATGQMLSESSQWHYLMDIKTLKPWLHIRGSVSEIHPLDFLAIMDMPDDSPFFNSDNFRASVLLTVLETLRGFVRVCEGFSSFPEIFLPVSAQLRELARSVPDMLQVQMNEVAQLIEDKIGEVHMLRQPLQMRKQKPVLIKLLNPKFEENFVKGRDYDPDRERAERKKLKKLLKGEAKGAARELRKDNAFLFEAKERDRQLLEAERAERYGKARAFLQEQEHAFNSRPYIQATCWIFAAAAAEKTGGDGASELLFCLPKQGQMTASVPLKRFVSHVILDLDGTLLHTDGVVVEVLKTYLARYGKQWDGRAAHKIVGTMPLEAANAIVEDYELSCSTEEFLSELMPLFSDRWRNIKALPGATRLINHLRGHDVPIALASNSPRENIETKISHHHGWKESFSVIIGGDEVTAGKPSPEMFLEAAKRLNAEPSKCLVIEDSLPGITAGKAAGMGVIAVPSIRKQKEAYSSANEIANSLLDLKLENWGLPPFQDWIESTLPIEPWYIGGPVIKGFGRGSKELGIPTANLSVEGFPDLLAEQASGVYFGWAGLPTRGIYKMVMSIGWNPYYDNAQKTIEPWLLHEFEDDFYGEDLRLAIVGYIRPEANFPTLESLIARIQEDRKIAEKALDLQAYAKYQDHPYLRSSLGHS</sequence>
<dbReference type="GO" id="GO:0030692">
    <property type="term" value="C:Noc4p-Nop14p complex"/>
    <property type="evidence" value="ECO:0007669"/>
    <property type="project" value="TreeGrafter"/>
</dbReference>
<organism evidence="16 17">
    <name type="scientific">Aristolochia fimbriata</name>
    <name type="common">White veined hardy Dutchman's pipe vine</name>
    <dbReference type="NCBI Taxonomy" id="158543"/>
    <lineage>
        <taxon>Eukaryota</taxon>
        <taxon>Viridiplantae</taxon>
        <taxon>Streptophyta</taxon>
        <taxon>Embryophyta</taxon>
        <taxon>Tracheophyta</taxon>
        <taxon>Spermatophyta</taxon>
        <taxon>Magnoliopsida</taxon>
        <taxon>Magnoliidae</taxon>
        <taxon>Piperales</taxon>
        <taxon>Aristolochiaceae</taxon>
        <taxon>Aristolochia</taxon>
    </lineage>
</organism>
<dbReference type="GO" id="GO:0008531">
    <property type="term" value="F:riboflavin kinase activity"/>
    <property type="evidence" value="ECO:0007669"/>
    <property type="project" value="UniProtKB-EC"/>
</dbReference>
<dbReference type="FunFam" id="3.40.50.1000:FF:000119">
    <property type="entry name" value="Bifunctional riboflavin kinase/FMN phosphatase"/>
    <property type="match status" value="1"/>
</dbReference>
<keyword evidence="5" id="KW-0690">Ribosome biogenesis</keyword>
<dbReference type="GO" id="GO:0005524">
    <property type="term" value="F:ATP binding"/>
    <property type="evidence" value="ECO:0007669"/>
    <property type="project" value="UniProtKB-KW"/>
</dbReference>
<evidence type="ECO:0000256" key="4">
    <source>
        <dbReference type="ARBA" id="ARBA00012105"/>
    </source>
</evidence>
<dbReference type="FunFam" id="1.10.150.240:FF:000001">
    <property type="entry name" value="Haloacid dehalogenase-like hydrolase domain"/>
    <property type="match status" value="1"/>
</dbReference>
<feature type="compositionally biased region" description="Acidic residues" evidence="14">
    <location>
        <begin position="457"/>
        <end position="475"/>
    </location>
</feature>
<dbReference type="InterPro" id="IPR006439">
    <property type="entry name" value="HAD-SF_hydro_IA"/>
</dbReference>
<evidence type="ECO:0000256" key="13">
    <source>
        <dbReference type="ARBA" id="ARBA00024695"/>
    </source>
</evidence>
<keyword evidence="17" id="KW-1185">Reference proteome</keyword>
<evidence type="ECO:0000256" key="14">
    <source>
        <dbReference type="SAM" id="MobiDB-lite"/>
    </source>
</evidence>
<dbReference type="GO" id="GO:0032040">
    <property type="term" value="C:small-subunit processome"/>
    <property type="evidence" value="ECO:0007669"/>
    <property type="project" value="InterPro"/>
</dbReference>
<proteinExistence type="inferred from homology"/>
<dbReference type="PANTHER" id="PTHR23183:SF0">
    <property type="entry name" value="NUCLEOLAR PROTEIN 14"/>
    <property type="match status" value="1"/>
</dbReference>
<dbReference type="FunFam" id="2.40.30.30:FF:000005">
    <property type="entry name" value="Haloacid dehalogenase-like hydrolase domain-containing protein 1A"/>
    <property type="match status" value="1"/>
</dbReference>
<dbReference type="Gene3D" id="1.10.150.240">
    <property type="entry name" value="Putative phosphatase, domain 2"/>
    <property type="match status" value="1"/>
</dbReference>
<feature type="compositionally biased region" description="Basic and acidic residues" evidence="14">
    <location>
        <begin position="292"/>
        <end position="327"/>
    </location>
</feature>
<comment type="similarity">
    <text evidence="3">Belongs to the NOP14 family.</text>
</comment>
<feature type="domain" description="Riboflavin kinase" evidence="15">
    <location>
        <begin position="1210"/>
        <end position="1340"/>
    </location>
</feature>
<dbReference type="InterPro" id="IPR023198">
    <property type="entry name" value="PGP-like_dom2"/>
</dbReference>
<evidence type="ECO:0000256" key="9">
    <source>
        <dbReference type="ARBA" id="ARBA00022679"/>
    </source>
</evidence>
<dbReference type="SUPFAM" id="SSF82114">
    <property type="entry name" value="Riboflavin kinase-like"/>
    <property type="match status" value="1"/>
</dbReference>
<dbReference type="Pfam" id="PF01687">
    <property type="entry name" value="Flavokinase"/>
    <property type="match status" value="1"/>
</dbReference>
<keyword evidence="10" id="KW-0547">Nucleotide-binding</keyword>
<evidence type="ECO:0000256" key="3">
    <source>
        <dbReference type="ARBA" id="ARBA00007466"/>
    </source>
</evidence>
<feature type="compositionally biased region" description="Basic and acidic residues" evidence="14">
    <location>
        <begin position="364"/>
        <end position="387"/>
    </location>
</feature>
<dbReference type="EMBL" id="JAINDJ010000005">
    <property type="protein sequence ID" value="KAG9447738.1"/>
    <property type="molecule type" value="Genomic_DNA"/>
</dbReference>
<comment type="subcellular location">
    <subcellularLocation>
        <location evidence="1">Nucleus</location>
        <location evidence="1">Nucleolus</location>
    </subcellularLocation>
</comment>
<gene>
    <name evidence="16" type="ORF">H6P81_013866</name>
</gene>
<keyword evidence="7" id="KW-0285">Flavoprotein</keyword>
<evidence type="ECO:0000259" key="15">
    <source>
        <dbReference type="SMART" id="SM00904"/>
    </source>
</evidence>
<dbReference type="InterPro" id="IPR036412">
    <property type="entry name" value="HAD-like_sf"/>
</dbReference>
<feature type="region of interest" description="Disordered" evidence="14">
    <location>
        <begin position="256"/>
        <end position="278"/>
    </location>
</feature>
<dbReference type="Gene3D" id="3.40.50.1000">
    <property type="entry name" value="HAD superfamily/HAD-like"/>
    <property type="match status" value="1"/>
</dbReference>
<evidence type="ECO:0000256" key="5">
    <source>
        <dbReference type="ARBA" id="ARBA00022517"/>
    </source>
</evidence>
<evidence type="ECO:0000256" key="2">
    <source>
        <dbReference type="ARBA" id="ARBA00005201"/>
    </source>
</evidence>
<accession>A0AAV7EKJ5</accession>
<dbReference type="SFLD" id="SFLDG01129">
    <property type="entry name" value="C1.5:_HAD__Beta-PGM__Phosphata"/>
    <property type="match status" value="1"/>
</dbReference>
<evidence type="ECO:0000256" key="6">
    <source>
        <dbReference type="ARBA" id="ARBA00022552"/>
    </source>
</evidence>
<evidence type="ECO:0000256" key="1">
    <source>
        <dbReference type="ARBA" id="ARBA00004604"/>
    </source>
</evidence>
<keyword evidence="8" id="KW-0288">FMN</keyword>
<feature type="compositionally biased region" description="Basic and acidic residues" evidence="14">
    <location>
        <begin position="166"/>
        <end position="193"/>
    </location>
</feature>
<protein>
    <recommendedName>
        <fullName evidence="4">riboflavin kinase</fullName>
        <ecNumber evidence="4">2.7.1.26</ecNumber>
    </recommendedName>
</protein>
<dbReference type="Pfam" id="PF00702">
    <property type="entry name" value="Hydrolase"/>
    <property type="match status" value="1"/>
</dbReference>
<dbReference type="PANTHER" id="PTHR23183">
    <property type="entry name" value="NOP14"/>
    <property type="match status" value="1"/>
</dbReference>
<dbReference type="EC" id="2.7.1.26" evidence="4"/>
<name>A0AAV7EKJ5_ARIFI</name>
<keyword evidence="12" id="KW-0539">Nucleus</keyword>
<dbReference type="GO" id="GO:0030490">
    <property type="term" value="P:maturation of SSU-rRNA"/>
    <property type="evidence" value="ECO:0007669"/>
    <property type="project" value="TreeGrafter"/>
</dbReference>
<evidence type="ECO:0000256" key="10">
    <source>
        <dbReference type="ARBA" id="ARBA00022741"/>
    </source>
</evidence>
<comment type="function">
    <text evidence="13">Involved in nucleolar processing of pre-18S ribosomal RNA. Has a role in the nuclear export of 40S pre-ribosomal subunit to the cytoplasm.</text>
</comment>
<evidence type="ECO:0000256" key="12">
    <source>
        <dbReference type="ARBA" id="ARBA00023242"/>
    </source>
</evidence>